<sequence>MSGVKKTVNFLISFFATIVFLSLLSNIIRPLIINYSENTITNIIYPLYITIAFLFFIFSQALIRRIRSNKILNENAILLSVNADKFNLNEKLWFYVIVVLIYFVPFIKNPTLNNLSISRIVLFILTMVGIELLIRYSSKTIKIHFLRQGMLVSGFDIRIDLPIGIGNVVHNDSGVYTYHDIEGYLIYPDHIEFFLTMERGKLIFHTDSEITRQIKGIIKQNRIPVKQQ</sequence>
<protein>
    <recommendedName>
        <fullName evidence="4">DUF5673 domain-containing protein</fullName>
    </recommendedName>
</protein>
<dbReference type="EMBL" id="ARZA01000173">
    <property type="protein sequence ID" value="EOD00430.1"/>
    <property type="molecule type" value="Genomic_DNA"/>
</dbReference>
<gene>
    <name evidence="2" type="ORF">L21TH_1540</name>
</gene>
<evidence type="ECO:0008006" key="4">
    <source>
        <dbReference type="Google" id="ProtNLM"/>
    </source>
</evidence>
<comment type="caution">
    <text evidence="2">The sequence shown here is derived from an EMBL/GenBank/DDBJ whole genome shotgun (WGS) entry which is preliminary data.</text>
</comment>
<keyword evidence="3" id="KW-1185">Reference proteome</keyword>
<name>R1CDS2_9FIRM</name>
<keyword evidence="1" id="KW-1133">Transmembrane helix</keyword>
<dbReference type="OrthoDB" id="1954889at2"/>
<proteinExistence type="predicted"/>
<keyword evidence="1" id="KW-0472">Membrane</keyword>
<feature type="transmembrane region" description="Helical" evidence="1">
    <location>
        <begin position="43"/>
        <end position="63"/>
    </location>
</feature>
<feature type="transmembrane region" description="Helical" evidence="1">
    <location>
        <begin position="120"/>
        <end position="138"/>
    </location>
</feature>
<evidence type="ECO:0000313" key="2">
    <source>
        <dbReference type="EMBL" id="EOD00430.1"/>
    </source>
</evidence>
<dbReference type="RefSeq" id="WP_006313390.1">
    <property type="nucleotide sequence ID" value="NZ_ARZA01000173.1"/>
</dbReference>
<reference evidence="2 3" key="1">
    <citation type="journal article" date="2015" name="Geomicrobiol. J.">
        <title>Caldisalinibacter kiritimatiensis gen. nov., sp. nov., a moderately thermohalophilic thiosulfate-reducing bacterium from a hypersaline microbial mat.</title>
        <authorList>
            <person name="Ben Hania W."/>
            <person name="Joseph M."/>
            <person name="Fiebig A."/>
            <person name="Bunk B."/>
            <person name="Klenk H.-P."/>
            <person name="Fardeau M.-L."/>
            <person name="Spring S."/>
        </authorList>
    </citation>
    <scope>NUCLEOTIDE SEQUENCE [LARGE SCALE GENOMIC DNA]</scope>
    <source>
        <strain evidence="2 3">L21-TH-D2</strain>
    </source>
</reference>
<dbReference type="STRING" id="1304284.L21TH_1540"/>
<dbReference type="Proteomes" id="UP000013378">
    <property type="component" value="Unassembled WGS sequence"/>
</dbReference>
<feature type="transmembrane region" description="Helical" evidence="1">
    <location>
        <begin position="7"/>
        <end position="28"/>
    </location>
</feature>
<dbReference type="AlphaFoldDB" id="R1CDS2"/>
<evidence type="ECO:0000313" key="3">
    <source>
        <dbReference type="Proteomes" id="UP000013378"/>
    </source>
</evidence>
<organism evidence="2 3">
    <name type="scientific">Caldisalinibacter kiritimatiensis</name>
    <dbReference type="NCBI Taxonomy" id="1304284"/>
    <lineage>
        <taxon>Bacteria</taxon>
        <taxon>Bacillati</taxon>
        <taxon>Bacillota</taxon>
        <taxon>Tissierellia</taxon>
        <taxon>Tissierellales</taxon>
        <taxon>Thermohalobacteraceae</taxon>
        <taxon>Caldisalinibacter</taxon>
    </lineage>
</organism>
<accession>R1CDS2</accession>
<feature type="transmembrane region" description="Helical" evidence="1">
    <location>
        <begin position="92"/>
        <end position="108"/>
    </location>
</feature>
<keyword evidence="1" id="KW-0812">Transmembrane</keyword>
<dbReference type="eggNOG" id="ENOG50336T3">
    <property type="taxonomic scope" value="Bacteria"/>
</dbReference>
<evidence type="ECO:0000256" key="1">
    <source>
        <dbReference type="SAM" id="Phobius"/>
    </source>
</evidence>